<organism evidence="1 2">
    <name type="scientific">Pistacia integerrima</name>
    <dbReference type="NCBI Taxonomy" id="434235"/>
    <lineage>
        <taxon>Eukaryota</taxon>
        <taxon>Viridiplantae</taxon>
        <taxon>Streptophyta</taxon>
        <taxon>Embryophyta</taxon>
        <taxon>Tracheophyta</taxon>
        <taxon>Spermatophyta</taxon>
        <taxon>Magnoliopsida</taxon>
        <taxon>eudicotyledons</taxon>
        <taxon>Gunneridae</taxon>
        <taxon>Pentapetalae</taxon>
        <taxon>rosids</taxon>
        <taxon>malvids</taxon>
        <taxon>Sapindales</taxon>
        <taxon>Anacardiaceae</taxon>
        <taxon>Pistacia</taxon>
    </lineage>
</organism>
<dbReference type="EMBL" id="CM047743">
    <property type="protein sequence ID" value="KAJ0030345.1"/>
    <property type="molecule type" value="Genomic_DNA"/>
</dbReference>
<accession>A0ACC0Y4Y6</accession>
<dbReference type="Proteomes" id="UP001163603">
    <property type="component" value="Chromosome 8"/>
</dbReference>
<name>A0ACC0Y4Y6_9ROSI</name>
<proteinExistence type="predicted"/>
<evidence type="ECO:0000313" key="2">
    <source>
        <dbReference type="Proteomes" id="UP001163603"/>
    </source>
</evidence>
<keyword evidence="2" id="KW-1185">Reference proteome</keyword>
<reference evidence="2" key="1">
    <citation type="journal article" date="2023" name="G3 (Bethesda)">
        <title>Genome assembly and association tests identify interacting loci associated with vigor, precocity, and sex in interspecific pistachio rootstocks.</title>
        <authorList>
            <person name="Palmer W."/>
            <person name="Jacygrad E."/>
            <person name="Sagayaradj S."/>
            <person name="Cavanaugh K."/>
            <person name="Han R."/>
            <person name="Bertier L."/>
            <person name="Beede B."/>
            <person name="Kafkas S."/>
            <person name="Golino D."/>
            <person name="Preece J."/>
            <person name="Michelmore R."/>
        </authorList>
    </citation>
    <scope>NUCLEOTIDE SEQUENCE [LARGE SCALE GENOMIC DNA]</scope>
</reference>
<protein>
    <submittedName>
        <fullName evidence="1">Uncharacterized protein</fullName>
    </submittedName>
</protein>
<evidence type="ECO:0000313" key="1">
    <source>
        <dbReference type="EMBL" id="KAJ0030345.1"/>
    </source>
</evidence>
<comment type="caution">
    <text evidence="1">The sequence shown here is derived from an EMBL/GenBank/DDBJ whole genome shotgun (WGS) entry which is preliminary data.</text>
</comment>
<gene>
    <name evidence="1" type="ORF">Pint_12381</name>
</gene>
<sequence>MQKLLAAGLFMLCFAIGYSQPTFHVGDFGAIGDGHTDDSQAFLKAWKQLCEAGGTGRPTLEIPASTTFLLKPTLFRGEAGGTGRPTLEIPASTFLLKPTLFQHPILLANGMALQIAGYASVMLMVSSLKDLEQSMAEAVHFHNCNNLQITGISLVNSPKSHISINQCTGVSISRIQINSPCDSPNTDGIDISSSTNLDIQHSIIKTGDDCIAVNTGSSFINITGVACGPGHGISVGSLGEDGADDRVEEVHVRDCNFSRTQNGARIKTFRGGSGYARKISFEQITLIDSKNPIIIDQHYTNDGKRESSSAVKVSDVTYSGVQGTSAEEQAITLNCSDEIGCFNIKMKKIKISSSVPGKKTHAYCNNAHGTSTLTTPKCPLPTQT</sequence>